<evidence type="ECO:0000313" key="2">
    <source>
        <dbReference type="EMBL" id="CAH3144993.1"/>
    </source>
</evidence>
<dbReference type="PANTHER" id="PTHR43028:SF3">
    <property type="entry name" value="INOSITOL POLYPHOSPHATE 1-PHOSPHATASE"/>
    <property type="match status" value="1"/>
</dbReference>
<dbReference type="SUPFAM" id="SSF56655">
    <property type="entry name" value="Carbohydrate phosphatase"/>
    <property type="match status" value="1"/>
</dbReference>
<accession>A0ABN8PJ90</accession>
<dbReference type="Proteomes" id="UP001159427">
    <property type="component" value="Unassembled WGS sequence"/>
</dbReference>
<evidence type="ECO:0000313" key="3">
    <source>
        <dbReference type="Proteomes" id="UP001159427"/>
    </source>
</evidence>
<dbReference type="Gene3D" id="3.40.190.80">
    <property type="match status" value="1"/>
</dbReference>
<organism evidence="2 3">
    <name type="scientific">Porites evermanni</name>
    <dbReference type="NCBI Taxonomy" id="104178"/>
    <lineage>
        <taxon>Eukaryota</taxon>
        <taxon>Metazoa</taxon>
        <taxon>Cnidaria</taxon>
        <taxon>Anthozoa</taxon>
        <taxon>Hexacorallia</taxon>
        <taxon>Scleractinia</taxon>
        <taxon>Fungiina</taxon>
        <taxon>Poritidae</taxon>
        <taxon>Porites</taxon>
    </lineage>
</organism>
<comment type="similarity">
    <text evidence="1">Belongs to the inositol monophosphatase superfamily.</text>
</comment>
<dbReference type="EMBL" id="CALNXI010000884">
    <property type="protein sequence ID" value="CAH3144993.1"/>
    <property type="molecule type" value="Genomic_DNA"/>
</dbReference>
<sequence>MAARSGKHLIQVLLQASEKSAEIARAWRCQEELFELMVEEKEEKEKNNRFVHDFKTLADVLVQEVVKHDVTQEFPQLSGFIFGEESNKFTNSTGEEIIITVKEDSLATANHLIEVLCGNERAAHLLAGLIHNDAALEVNEMQVLEDKLDFELPLEKLAIWIDPIDCTSQYMSNSSPREVDGVVVSGLPCATVLIGVFHRETGDPVAGVINQPFSVLTKDSQNNNRWTGRRLWGVSYHEHLCNFLGNTDQRSCQGERDLDATALRIAISGSEREEIKTSLSSCGVKLFTISGVGHKLLNVIDGNVDFYILSHATSFKWDTCAAHAILCSMGGGMVTYSQALSLRSAIKEVDKASLNNCKISYHTPDNKQGKKWSNTNGVIAFHSFEKVFKLLEYLK</sequence>
<evidence type="ECO:0000256" key="1">
    <source>
        <dbReference type="ARBA" id="ARBA00009759"/>
    </source>
</evidence>
<proteinExistence type="inferred from homology"/>
<name>A0ABN8PJ90_9CNID</name>
<dbReference type="Gene3D" id="3.30.540.10">
    <property type="entry name" value="Fructose-1,6-Bisphosphatase, subunit A, domain 1"/>
    <property type="match status" value="1"/>
</dbReference>
<dbReference type="PANTHER" id="PTHR43028">
    <property type="entry name" value="3'(2'),5'-BISPHOSPHATE NUCLEOTIDASE 1"/>
    <property type="match status" value="1"/>
</dbReference>
<comment type="caution">
    <text evidence="2">The sequence shown here is derived from an EMBL/GenBank/DDBJ whole genome shotgun (WGS) entry which is preliminary data.</text>
</comment>
<gene>
    <name evidence="2" type="ORF">PEVE_00043386</name>
</gene>
<dbReference type="Gene3D" id="4.10.460.10">
    <property type="entry name" value="Inositol Polyphosphate 1-phosphatase, domain 1"/>
    <property type="match status" value="1"/>
</dbReference>
<dbReference type="InterPro" id="IPR000760">
    <property type="entry name" value="Inositol_monophosphatase-like"/>
</dbReference>
<keyword evidence="3" id="KW-1185">Reference proteome</keyword>
<dbReference type="InterPro" id="IPR044897">
    <property type="entry name" value="INPP1_dom_1"/>
</dbReference>
<dbReference type="InterPro" id="IPR050725">
    <property type="entry name" value="CysQ/Inositol_MonoPase"/>
</dbReference>
<dbReference type="PROSITE" id="PS00630">
    <property type="entry name" value="IMP_2"/>
    <property type="match status" value="1"/>
</dbReference>
<protein>
    <recommendedName>
        <fullName evidence="4">Inositol polyphosphate 1-phosphatase</fullName>
    </recommendedName>
</protein>
<dbReference type="Pfam" id="PF00459">
    <property type="entry name" value="Inositol_P"/>
    <property type="match status" value="1"/>
</dbReference>
<reference evidence="2 3" key="1">
    <citation type="submission" date="2022-05" db="EMBL/GenBank/DDBJ databases">
        <authorList>
            <consortium name="Genoscope - CEA"/>
            <person name="William W."/>
        </authorList>
    </citation>
    <scope>NUCLEOTIDE SEQUENCE [LARGE SCALE GENOMIC DNA]</scope>
</reference>
<evidence type="ECO:0008006" key="4">
    <source>
        <dbReference type="Google" id="ProtNLM"/>
    </source>
</evidence>
<dbReference type="InterPro" id="IPR020550">
    <property type="entry name" value="Inositol_monophosphatase_CS"/>
</dbReference>